<evidence type="ECO:0000256" key="5">
    <source>
        <dbReference type="ARBA" id="ARBA00022490"/>
    </source>
</evidence>
<feature type="compositionally biased region" description="Polar residues" evidence="13">
    <location>
        <begin position="304"/>
        <end position="315"/>
    </location>
</feature>
<dbReference type="GO" id="GO:0006417">
    <property type="term" value="P:regulation of translation"/>
    <property type="evidence" value="ECO:0007669"/>
    <property type="project" value="UniProtKB-KW"/>
</dbReference>
<evidence type="ECO:0000256" key="8">
    <source>
        <dbReference type="ARBA" id="ARBA00022845"/>
    </source>
</evidence>
<evidence type="ECO:0000256" key="6">
    <source>
        <dbReference type="ARBA" id="ARBA00022664"/>
    </source>
</evidence>
<evidence type="ECO:0000256" key="2">
    <source>
        <dbReference type="ARBA" id="ARBA00004496"/>
    </source>
</evidence>
<protein>
    <recommendedName>
        <fullName evidence="14">Btz domain-containing protein</fullName>
    </recommendedName>
</protein>
<keyword evidence="8" id="KW-0810">Translation regulation</keyword>
<evidence type="ECO:0000256" key="7">
    <source>
        <dbReference type="ARBA" id="ARBA00022816"/>
    </source>
</evidence>
<evidence type="ECO:0000256" key="3">
    <source>
        <dbReference type="ARBA" id="ARBA00009548"/>
    </source>
</evidence>
<keyword evidence="9" id="KW-0694">RNA-binding</keyword>
<keyword evidence="7" id="KW-0509">mRNA transport</keyword>
<dbReference type="AlphaFoldDB" id="A0AAN7SUF0"/>
<organism evidence="15 16">
    <name type="scientific">Lithohypha guttulata</name>
    <dbReference type="NCBI Taxonomy" id="1690604"/>
    <lineage>
        <taxon>Eukaryota</taxon>
        <taxon>Fungi</taxon>
        <taxon>Dikarya</taxon>
        <taxon>Ascomycota</taxon>
        <taxon>Pezizomycotina</taxon>
        <taxon>Eurotiomycetes</taxon>
        <taxon>Chaetothyriomycetidae</taxon>
        <taxon>Chaetothyriales</taxon>
        <taxon>Trichomeriaceae</taxon>
        <taxon>Lithohypha</taxon>
    </lineage>
</organism>
<evidence type="ECO:0000256" key="12">
    <source>
        <dbReference type="ARBA" id="ARBA00023242"/>
    </source>
</evidence>
<keyword evidence="12" id="KW-0539">Nucleus</keyword>
<keyword evidence="6" id="KW-0507">mRNA processing</keyword>
<keyword evidence="16" id="KW-1185">Reference proteome</keyword>
<comment type="similarity">
    <text evidence="3">Belongs to the CASC3 family.</text>
</comment>
<keyword evidence="4" id="KW-0813">Transport</keyword>
<comment type="subcellular location">
    <subcellularLocation>
        <location evidence="2">Cytoplasm</location>
    </subcellularLocation>
    <subcellularLocation>
        <location evidence="1">Nucleus</location>
    </subcellularLocation>
</comment>
<sequence length="506" mass="55980">MPGSKRKGLLPRRRRHDDEGEEEGSALGDVADYASTAGSLSTDAEEDGDVSNATDGEQSATISPVLLKKEPMFATTTDTEAMLNGLKLSTDEKVEDSHFDDAGQTTASRLTVQETRSPPTNSSKQRSHGHPMTPQRKGYFLHDDRSKQQAALPTRGYGRGYGSYGRGNFGLHAHGANKQWTHDLHDTINQSNMQAIPVLPAPVAKTGPTRSFSTTTVLGNVPVNISLPGGTKKTSAQMVKKHYTLLPQHRPPLRRDKPVRISIPDEDPRYIFPSTERSFIFIPRAMRPNQQQRARARESFGGSRRTSMHSYTPSVGMSRRPSIAASVSGNGARTPTARPVVRLPIPPNVPALHNTEVYLGDNSAIIHSPSTTLPIHQPVPQKTVFVADIESPATAPQQQPQQPFHQQVPNQPQMPHIPEGAIYAQPFQPFQPIPMQSYYYPGMMTQPAQMTAEGSLVPQQEGQQASMAHESNGMVYYYNPSQQFYSPVMMQQPYYYPPIQNQMFYQ</sequence>
<evidence type="ECO:0000259" key="14">
    <source>
        <dbReference type="Pfam" id="PF09405"/>
    </source>
</evidence>
<evidence type="ECO:0000313" key="16">
    <source>
        <dbReference type="Proteomes" id="UP001309876"/>
    </source>
</evidence>
<feature type="domain" description="Btz" evidence="14">
    <location>
        <begin position="102"/>
        <end position="194"/>
    </location>
</feature>
<dbReference type="GO" id="GO:0003729">
    <property type="term" value="F:mRNA binding"/>
    <property type="evidence" value="ECO:0007669"/>
    <property type="project" value="InterPro"/>
</dbReference>
<gene>
    <name evidence="15" type="ORF">LTR05_007881</name>
</gene>
<feature type="region of interest" description="Disordered" evidence="13">
    <location>
        <begin position="1"/>
        <end position="69"/>
    </location>
</feature>
<proteinExistence type="inferred from homology"/>
<feature type="region of interest" description="Disordered" evidence="13">
    <location>
        <begin position="297"/>
        <end position="341"/>
    </location>
</feature>
<dbReference type="InterPro" id="IPR018545">
    <property type="entry name" value="Btz_dom"/>
</dbReference>
<evidence type="ECO:0000256" key="1">
    <source>
        <dbReference type="ARBA" id="ARBA00004123"/>
    </source>
</evidence>
<evidence type="ECO:0000313" key="15">
    <source>
        <dbReference type="EMBL" id="KAK5081745.1"/>
    </source>
</evidence>
<feature type="compositionally biased region" description="Polar residues" evidence="13">
    <location>
        <begin position="51"/>
        <end position="62"/>
    </location>
</feature>
<dbReference type="Proteomes" id="UP001309876">
    <property type="component" value="Unassembled WGS sequence"/>
</dbReference>
<evidence type="ECO:0000256" key="11">
    <source>
        <dbReference type="ARBA" id="ARBA00023187"/>
    </source>
</evidence>
<comment type="caution">
    <text evidence="15">The sequence shown here is derived from an EMBL/GenBank/DDBJ whole genome shotgun (WGS) entry which is preliminary data.</text>
</comment>
<keyword evidence="10" id="KW-0866">Nonsense-mediated mRNA decay</keyword>
<accession>A0AAN7SUF0</accession>
<keyword evidence="11" id="KW-0508">mRNA splicing</keyword>
<dbReference type="GO" id="GO:0005737">
    <property type="term" value="C:cytoplasm"/>
    <property type="evidence" value="ECO:0007669"/>
    <property type="project" value="UniProtKB-SubCell"/>
</dbReference>
<dbReference type="Pfam" id="PF09405">
    <property type="entry name" value="Btz"/>
    <property type="match status" value="1"/>
</dbReference>
<dbReference type="EMBL" id="JAVRRJ010000009">
    <property type="protein sequence ID" value="KAK5081745.1"/>
    <property type="molecule type" value="Genomic_DNA"/>
</dbReference>
<feature type="compositionally biased region" description="Polar residues" evidence="13">
    <location>
        <begin position="103"/>
        <end position="124"/>
    </location>
</feature>
<evidence type="ECO:0000256" key="4">
    <source>
        <dbReference type="ARBA" id="ARBA00022448"/>
    </source>
</evidence>
<dbReference type="GO" id="GO:0035145">
    <property type="term" value="C:exon-exon junction complex"/>
    <property type="evidence" value="ECO:0007669"/>
    <property type="project" value="InterPro"/>
</dbReference>
<dbReference type="GO" id="GO:0008380">
    <property type="term" value="P:RNA splicing"/>
    <property type="evidence" value="ECO:0007669"/>
    <property type="project" value="UniProtKB-KW"/>
</dbReference>
<dbReference type="GO" id="GO:0006397">
    <property type="term" value="P:mRNA processing"/>
    <property type="evidence" value="ECO:0007669"/>
    <property type="project" value="UniProtKB-KW"/>
</dbReference>
<dbReference type="GO" id="GO:0000184">
    <property type="term" value="P:nuclear-transcribed mRNA catabolic process, nonsense-mediated decay"/>
    <property type="evidence" value="ECO:0007669"/>
    <property type="project" value="UniProtKB-KW"/>
</dbReference>
<name>A0AAN7SUF0_9EURO</name>
<evidence type="ECO:0000256" key="9">
    <source>
        <dbReference type="ARBA" id="ARBA00022884"/>
    </source>
</evidence>
<keyword evidence="5" id="KW-0963">Cytoplasm</keyword>
<dbReference type="GO" id="GO:0051028">
    <property type="term" value="P:mRNA transport"/>
    <property type="evidence" value="ECO:0007669"/>
    <property type="project" value="UniProtKB-KW"/>
</dbReference>
<feature type="region of interest" description="Disordered" evidence="13">
    <location>
        <begin position="94"/>
        <end position="138"/>
    </location>
</feature>
<evidence type="ECO:0000256" key="13">
    <source>
        <dbReference type="SAM" id="MobiDB-lite"/>
    </source>
</evidence>
<feature type="compositionally biased region" description="Basic residues" evidence="13">
    <location>
        <begin position="1"/>
        <end position="15"/>
    </location>
</feature>
<reference evidence="15 16" key="1">
    <citation type="submission" date="2023-08" db="EMBL/GenBank/DDBJ databases">
        <title>Black Yeasts Isolated from many extreme environments.</title>
        <authorList>
            <person name="Coleine C."/>
            <person name="Stajich J.E."/>
            <person name="Selbmann L."/>
        </authorList>
    </citation>
    <scope>NUCLEOTIDE SEQUENCE [LARGE SCALE GENOMIC DNA]</scope>
    <source>
        <strain evidence="15 16">CCFEE 5910</strain>
    </source>
</reference>
<evidence type="ECO:0000256" key="10">
    <source>
        <dbReference type="ARBA" id="ARBA00023161"/>
    </source>
</evidence>